<dbReference type="EMBL" id="LAZR01025038">
    <property type="protein sequence ID" value="KKL73186.1"/>
    <property type="molecule type" value="Genomic_DNA"/>
</dbReference>
<dbReference type="Pfam" id="PF19335">
    <property type="entry name" value="HMBD"/>
    <property type="match status" value="2"/>
</dbReference>
<feature type="non-terminal residue" evidence="9">
    <location>
        <position position="543"/>
    </location>
</feature>
<dbReference type="InterPro" id="IPR045800">
    <property type="entry name" value="HMBD"/>
</dbReference>
<dbReference type="PANTHER" id="PTHR30097">
    <property type="entry name" value="CATION EFFLUX SYSTEM PROTEIN CUSB"/>
    <property type="match status" value="1"/>
</dbReference>
<evidence type="ECO:0000256" key="3">
    <source>
        <dbReference type="SAM" id="MobiDB-lite"/>
    </source>
</evidence>
<proteinExistence type="inferred from homology"/>
<feature type="domain" description="Heavy metal binding" evidence="5">
    <location>
        <begin position="369"/>
        <end position="395"/>
    </location>
</feature>
<sequence>MLEENKMRLRRVLRAAGICVGLVVLLVLGAGAGWLLKGALAIDEGARKAQAAKDDGKKEDTAVKWTCSMHPEVSRDAPGLCPKCGMSLIPRKATEAGGLREWSTSDAAAALMDIHVSPVRRRFVDAEIRMVGKIDYDETKLAYITAWFAGRLDKVYVDYTGVHVKKGEHLVKIYSPELLGAQEALLQAKEVVEDMTKRGGIGVVMESSRAFIADARGKLRLLGLTPDQIERLEKSGKPTDHLIVYSPATGIVVHKNAQEGMYVKTGSRIYTIADLSQVWVKLDAYESDLMWLRYGQEVEFTTVSYPGEVFKGIISFIDPILNPVTRSVKIRVNVPNTDGKLKPEMFVKAVVKAKIAAGGKVMAPALAGKWICPMHPEIIKETTGKCNICEMDLVPIESMGYVSSDIELIEKPLVIPVTAALVTGTRAIVYVQVPDTDKPTFEGREIILGPRAGDYYLVRRGLKEGERVVVQGNFKIDAELQIQAKPSMMTPQGVGGGGGHEHGGKKKPSGKGTSAEAVMQLPAVVKSQLHAVALAGEEVNKAI</sequence>
<feature type="domain" description="Heavy metal binding" evidence="5">
    <location>
        <begin position="64"/>
        <end position="90"/>
    </location>
</feature>
<keyword evidence="4" id="KW-0812">Transmembrane</keyword>
<feature type="transmembrane region" description="Helical" evidence="4">
    <location>
        <begin position="12"/>
        <end position="36"/>
    </location>
</feature>
<keyword evidence="2" id="KW-0813">Transport</keyword>
<dbReference type="GO" id="GO:0030288">
    <property type="term" value="C:outer membrane-bounded periplasmic space"/>
    <property type="evidence" value="ECO:0007669"/>
    <property type="project" value="TreeGrafter"/>
</dbReference>
<dbReference type="Pfam" id="PF25869">
    <property type="entry name" value="3HB_CusB"/>
    <property type="match status" value="1"/>
</dbReference>
<dbReference type="InterPro" id="IPR051909">
    <property type="entry name" value="MFP_Cation_Efflux"/>
</dbReference>
<evidence type="ECO:0000259" key="5">
    <source>
        <dbReference type="Pfam" id="PF19335"/>
    </source>
</evidence>
<dbReference type="InterPro" id="IPR058792">
    <property type="entry name" value="Beta-barrel_RND_2"/>
</dbReference>
<dbReference type="GO" id="GO:0060003">
    <property type="term" value="P:copper ion export"/>
    <property type="evidence" value="ECO:0007669"/>
    <property type="project" value="TreeGrafter"/>
</dbReference>
<evidence type="ECO:0000313" key="9">
    <source>
        <dbReference type="EMBL" id="KKL73186.1"/>
    </source>
</evidence>
<dbReference type="InterPro" id="IPR058791">
    <property type="entry name" value="3HB_CusB"/>
</dbReference>
<evidence type="ECO:0000259" key="8">
    <source>
        <dbReference type="Pfam" id="PF25954"/>
    </source>
</evidence>
<dbReference type="AlphaFoldDB" id="A0A0F9F3Y5"/>
<dbReference type="Gene3D" id="2.40.420.20">
    <property type="match status" value="1"/>
</dbReference>
<feature type="domain" description="CusB-like barrel-sandwich hybrid" evidence="7">
    <location>
        <begin position="142"/>
        <end position="273"/>
    </location>
</feature>
<dbReference type="InterPro" id="IPR058790">
    <property type="entry name" value="BSH_CusB"/>
</dbReference>
<keyword evidence="4" id="KW-0472">Membrane</keyword>
<comment type="similarity">
    <text evidence="1">Belongs to the membrane fusion protein (MFP) (TC 8.A.1) family.</text>
</comment>
<evidence type="ECO:0000256" key="4">
    <source>
        <dbReference type="SAM" id="Phobius"/>
    </source>
</evidence>
<dbReference type="Gene3D" id="2.40.30.170">
    <property type="match status" value="1"/>
</dbReference>
<dbReference type="SUPFAM" id="SSF111369">
    <property type="entry name" value="HlyD-like secretion proteins"/>
    <property type="match status" value="1"/>
</dbReference>
<accession>A0A0F9F3Y5</accession>
<feature type="domain" description="CusB-like three alpha-helical bundle" evidence="6">
    <location>
        <begin position="209"/>
        <end position="238"/>
    </location>
</feature>
<reference evidence="9" key="1">
    <citation type="journal article" date="2015" name="Nature">
        <title>Complex archaea that bridge the gap between prokaryotes and eukaryotes.</title>
        <authorList>
            <person name="Spang A."/>
            <person name="Saw J.H."/>
            <person name="Jorgensen S.L."/>
            <person name="Zaremba-Niedzwiedzka K."/>
            <person name="Martijn J."/>
            <person name="Lind A.E."/>
            <person name="van Eijk R."/>
            <person name="Schleper C."/>
            <person name="Guy L."/>
            <person name="Ettema T.J."/>
        </authorList>
    </citation>
    <scope>NUCLEOTIDE SEQUENCE</scope>
</reference>
<name>A0A0F9F3Y5_9ZZZZ</name>
<protein>
    <submittedName>
        <fullName evidence="9">Uncharacterized protein</fullName>
    </submittedName>
</protein>
<gene>
    <name evidence="9" type="ORF">LCGC14_2077420</name>
</gene>
<dbReference type="PANTHER" id="PTHR30097:SF15">
    <property type="entry name" value="CATION EFFLUX SYSTEM PROTEIN CUSB"/>
    <property type="match status" value="1"/>
</dbReference>
<feature type="domain" description="CusB-like beta-barrel" evidence="8">
    <location>
        <begin position="277"/>
        <end position="352"/>
    </location>
</feature>
<dbReference type="Pfam" id="PF25954">
    <property type="entry name" value="Beta-barrel_RND_2"/>
    <property type="match status" value="1"/>
</dbReference>
<evidence type="ECO:0000259" key="6">
    <source>
        <dbReference type="Pfam" id="PF25869"/>
    </source>
</evidence>
<organism evidence="9">
    <name type="scientific">marine sediment metagenome</name>
    <dbReference type="NCBI Taxonomy" id="412755"/>
    <lineage>
        <taxon>unclassified sequences</taxon>
        <taxon>metagenomes</taxon>
        <taxon>ecological metagenomes</taxon>
    </lineage>
</organism>
<feature type="region of interest" description="Disordered" evidence="3">
    <location>
        <begin position="487"/>
        <end position="514"/>
    </location>
</feature>
<evidence type="ECO:0000256" key="1">
    <source>
        <dbReference type="ARBA" id="ARBA00009477"/>
    </source>
</evidence>
<comment type="caution">
    <text evidence="9">The sequence shown here is derived from an EMBL/GenBank/DDBJ whole genome shotgun (WGS) entry which is preliminary data.</text>
</comment>
<dbReference type="Pfam" id="PF25919">
    <property type="entry name" value="BSH_CusB"/>
    <property type="match status" value="1"/>
</dbReference>
<dbReference type="GO" id="GO:0046914">
    <property type="term" value="F:transition metal ion binding"/>
    <property type="evidence" value="ECO:0007669"/>
    <property type="project" value="TreeGrafter"/>
</dbReference>
<evidence type="ECO:0000256" key="2">
    <source>
        <dbReference type="ARBA" id="ARBA00022448"/>
    </source>
</evidence>
<evidence type="ECO:0000259" key="7">
    <source>
        <dbReference type="Pfam" id="PF25919"/>
    </source>
</evidence>
<keyword evidence="4" id="KW-1133">Transmembrane helix</keyword>
<dbReference type="GO" id="GO:0015679">
    <property type="term" value="P:plasma membrane copper ion transport"/>
    <property type="evidence" value="ECO:0007669"/>
    <property type="project" value="TreeGrafter"/>
</dbReference>
<dbReference type="FunFam" id="2.40.30.170:FF:000010">
    <property type="entry name" value="Efflux RND transporter periplasmic adaptor subunit"/>
    <property type="match status" value="1"/>
</dbReference>